<dbReference type="Pfam" id="PF13193">
    <property type="entry name" value="AMP-binding_C"/>
    <property type="match status" value="1"/>
</dbReference>
<feature type="domain" description="AMP-dependent synthetase/ligase" evidence="3">
    <location>
        <begin position="30"/>
        <end position="398"/>
    </location>
</feature>
<dbReference type="InterPro" id="IPR042099">
    <property type="entry name" value="ANL_N_sf"/>
</dbReference>
<dbReference type="InterPro" id="IPR050237">
    <property type="entry name" value="ATP-dep_AMP-bd_enzyme"/>
</dbReference>
<evidence type="ECO:0000259" key="4">
    <source>
        <dbReference type="Pfam" id="PF13193"/>
    </source>
</evidence>
<keyword evidence="2 5" id="KW-0436">Ligase</keyword>
<dbReference type="InterPro" id="IPR025110">
    <property type="entry name" value="AMP-bd_C"/>
</dbReference>
<evidence type="ECO:0000313" key="6">
    <source>
        <dbReference type="Proteomes" id="UP000593802"/>
    </source>
</evidence>
<dbReference type="InterPro" id="IPR020845">
    <property type="entry name" value="AMP-binding_CS"/>
</dbReference>
<dbReference type="EMBL" id="AP023366">
    <property type="protein sequence ID" value="BCJ85453.1"/>
    <property type="molecule type" value="Genomic_DNA"/>
</dbReference>
<dbReference type="Gene3D" id="3.40.50.12780">
    <property type="entry name" value="N-terminal domain of ligase-like"/>
    <property type="match status" value="1"/>
</dbReference>
<dbReference type="InterPro" id="IPR045851">
    <property type="entry name" value="AMP-bd_C_sf"/>
</dbReference>
<dbReference type="PROSITE" id="PS00455">
    <property type="entry name" value="AMP_BINDING"/>
    <property type="match status" value="1"/>
</dbReference>
<dbReference type="SUPFAM" id="SSF56801">
    <property type="entry name" value="Acetyl-CoA synthetase-like"/>
    <property type="match status" value="1"/>
</dbReference>
<dbReference type="RefSeq" id="WP_200759573.1">
    <property type="nucleotide sequence ID" value="NZ_AP023366.1"/>
</dbReference>
<name>A0A7I8D5M4_9BACL</name>
<dbReference type="NCBIfam" id="NF004837">
    <property type="entry name" value="PRK06187.1"/>
    <property type="match status" value="1"/>
</dbReference>
<dbReference type="PANTHER" id="PTHR43767:SF1">
    <property type="entry name" value="NONRIBOSOMAL PEPTIDE SYNTHASE PES1 (EUROFUNG)-RELATED"/>
    <property type="match status" value="1"/>
</dbReference>
<dbReference type="FunFam" id="3.30.300.30:FF:000008">
    <property type="entry name" value="2,3-dihydroxybenzoate-AMP ligase"/>
    <property type="match status" value="1"/>
</dbReference>
<dbReference type="Proteomes" id="UP000593802">
    <property type="component" value="Chromosome"/>
</dbReference>
<evidence type="ECO:0000259" key="3">
    <source>
        <dbReference type="Pfam" id="PF00501"/>
    </source>
</evidence>
<evidence type="ECO:0000313" key="5">
    <source>
        <dbReference type="EMBL" id="BCJ85453.1"/>
    </source>
</evidence>
<evidence type="ECO:0000256" key="2">
    <source>
        <dbReference type="ARBA" id="ARBA00022598"/>
    </source>
</evidence>
<organism evidence="5 6">
    <name type="scientific">Effusibacillus dendaii</name>
    <dbReference type="NCBI Taxonomy" id="2743772"/>
    <lineage>
        <taxon>Bacteria</taxon>
        <taxon>Bacillati</taxon>
        <taxon>Bacillota</taxon>
        <taxon>Bacilli</taxon>
        <taxon>Bacillales</taxon>
        <taxon>Alicyclobacillaceae</taxon>
        <taxon>Effusibacillus</taxon>
    </lineage>
</organism>
<dbReference type="Pfam" id="PF00501">
    <property type="entry name" value="AMP-binding"/>
    <property type="match status" value="1"/>
</dbReference>
<keyword evidence="6" id="KW-1185">Reference proteome</keyword>
<dbReference type="InterPro" id="IPR000873">
    <property type="entry name" value="AMP-dep_synth/lig_dom"/>
</dbReference>
<dbReference type="KEGG" id="eff:skT53_04380"/>
<reference evidence="5 6" key="1">
    <citation type="submission" date="2020-08" db="EMBL/GenBank/DDBJ databases">
        <title>Complete Genome Sequence of Effusibacillus dendaii Strain skT53, Isolated from Farmland soil.</title>
        <authorList>
            <person name="Konishi T."/>
            <person name="Kawasaki H."/>
        </authorList>
    </citation>
    <scope>NUCLEOTIDE SEQUENCE [LARGE SCALE GENOMIC DNA]</scope>
    <source>
        <strain evidence="6">skT53</strain>
    </source>
</reference>
<dbReference type="AlphaFoldDB" id="A0A7I8D5M4"/>
<protein>
    <submittedName>
        <fullName evidence="5">Long-chain-fatty-acid--CoA ligase</fullName>
    </submittedName>
</protein>
<dbReference type="PANTHER" id="PTHR43767">
    <property type="entry name" value="LONG-CHAIN-FATTY-ACID--COA LIGASE"/>
    <property type="match status" value="1"/>
</dbReference>
<dbReference type="Gene3D" id="3.30.300.30">
    <property type="match status" value="1"/>
</dbReference>
<accession>A0A7I8D5M4</accession>
<proteinExistence type="inferred from homology"/>
<feature type="domain" description="AMP-binding enzyme C-terminal" evidence="4">
    <location>
        <begin position="449"/>
        <end position="523"/>
    </location>
</feature>
<dbReference type="FunFam" id="3.40.50.12780:FF:000003">
    <property type="entry name" value="Long-chain-fatty-acid--CoA ligase FadD"/>
    <property type="match status" value="1"/>
</dbReference>
<evidence type="ECO:0000256" key="1">
    <source>
        <dbReference type="ARBA" id="ARBA00006432"/>
    </source>
</evidence>
<gene>
    <name evidence="5" type="primary">lcfA_1</name>
    <name evidence="5" type="ORF">skT53_04380</name>
</gene>
<comment type="similarity">
    <text evidence="1">Belongs to the ATP-dependent AMP-binding enzyme family.</text>
</comment>
<dbReference type="CDD" id="cd05936">
    <property type="entry name" value="FC-FACS_FadD_like"/>
    <property type="match status" value="1"/>
</dbReference>
<sequence>MVGVTVLNNESYAKATDYRPELISLPVMLDRTCTRFGDRTALSFYHSQITYNQLQALSKQMSGALHQAGVQKGDRVAVMLPNCPHYVIAFYGTLRRGATIVQVNPLYTEHEIDCIVNDSGADILIVYADLYPRVKNTESFKKLKKIVLVPFHPLTIELEDNSVLWDDFLKTAAPVPDEPVNPTEDIAVLQYTGGTTGRSKGAMLTHYNLVSNVQQINAHNEGQPVTEEDKILAVIPLFHVYGMTCTMNLGVLGGANVILLPRFDTLEVLQTIKAHKPSLFPGVPTMYVAINAYPGAEQYGIDAIRICNSGSAPLPVELMHSFEAKTGANMLEGYGLSEASPTTHTTPFQGPKKAGSIGIPLPGTEARIVDLETGTRTLPIGETGELIIRGPQVMKGYWKMPDETAHTLRDGWLYTGDIARMDEDGYFYIVDRKKDMIIASGYNIYPRDVEEVIYTHPSVLETVVIGVPDEYRGETVKAFIVLKPGQTATAEEIEQHCRQHLAAYKVPRLIEFRESLPKTAVGKILRRVLAEEAKQKR</sequence>
<dbReference type="GO" id="GO:0016878">
    <property type="term" value="F:acid-thiol ligase activity"/>
    <property type="evidence" value="ECO:0007669"/>
    <property type="project" value="UniProtKB-ARBA"/>
</dbReference>